<dbReference type="InterPro" id="IPR014001">
    <property type="entry name" value="Helicase_ATP-bd"/>
</dbReference>
<dbReference type="Pfam" id="PF00176">
    <property type="entry name" value="SNF2-rel_dom"/>
    <property type="match status" value="1"/>
</dbReference>
<dbReference type="EMBL" id="HG994365">
    <property type="protein sequence ID" value="CAF2077518.1"/>
    <property type="molecule type" value="Genomic_DNA"/>
</dbReference>
<feature type="domain" description="Helicase ATP-binding" evidence="5">
    <location>
        <begin position="147"/>
        <end position="395"/>
    </location>
</feature>
<dbReference type="PANTHER" id="PTHR45626">
    <property type="entry name" value="TRANSCRIPTION TERMINATION FACTOR 2-RELATED"/>
    <property type="match status" value="1"/>
</dbReference>
<dbReference type="CDD" id="cd18008">
    <property type="entry name" value="DEXDc_SHPRH-like"/>
    <property type="match status" value="1"/>
</dbReference>
<feature type="compositionally biased region" description="Basic and acidic residues" evidence="4">
    <location>
        <begin position="206"/>
        <end position="227"/>
    </location>
</feature>
<dbReference type="SMART" id="SM00490">
    <property type="entry name" value="HELICc"/>
    <property type="match status" value="1"/>
</dbReference>
<evidence type="ECO:0000259" key="6">
    <source>
        <dbReference type="PROSITE" id="PS51194"/>
    </source>
</evidence>
<evidence type="ECO:0000259" key="5">
    <source>
        <dbReference type="PROSITE" id="PS51192"/>
    </source>
</evidence>
<feature type="compositionally biased region" description="Basic residues" evidence="4">
    <location>
        <begin position="911"/>
        <end position="922"/>
    </location>
</feature>
<dbReference type="Proteomes" id="UP001295469">
    <property type="component" value="Chromosome C01"/>
</dbReference>
<gene>
    <name evidence="7" type="ORF">DARMORV10_C01P44080.1</name>
</gene>
<keyword evidence="3" id="KW-0067">ATP-binding</keyword>
<reference evidence="7" key="1">
    <citation type="submission" date="2021-01" db="EMBL/GenBank/DDBJ databases">
        <authorList>
            <consortium name="Genoscope - CEA"/>
            <person name="William W."/>
        </authorList>
    </citation>
    <scope>NUCLEOTIDE SEQUENCE</scope>
</reference>
<sequence>MMDPDIQISSGSSSSSSSSNCSGSGSDDELIGKETSGSSSFTSSAGNTQDSGGCTNHASPSGNGVRILPPPSMTHGTSASPLHDPSDPVDMTGNGIGDDKNSERLIYQDALRNLNQPRTEVDLPPGTLSGNIICFIKIALAWMLQKETSCLHCSGGILADDQGLGKTVSMIALILKQKYESQLKPEITSKQESEILDLDADDDESENAKHDENMENAKDEEARELNSKKRPAAGTLVVCPESVVTQWARELDEKVSDESKLSVLVYHGGNRTKDPSVLAKYDVVITTYAIVTNEVPKQFLLDEDENDESHSFSNSKKRKVSVSASKNRGSFGGTLSRVGWLRVVLDKAQTIKNHRTQVARACCILRAKRRWCLSGAPIQNTVDDLYSYFSRNEKHGYKKLQAVLKAVMLRHTKGTLLDGQPLINLPPKKVNLNKVDFSVEELSFYKKLEAESRFFFQFILDPYGKESVEAVQRLPKEARINLLNRLESSSAICNICNDPPEHLLLRCVAMYFAIKTALPMISAIVLLRRLNHFFQKSEFTSSKIKAVLDILSRSLNGIEFRRLDGTMSLAARDRAVKEFSNDPDIEVMLMSLKAGNLGLNMVAASHVILLDLWWNPSAEDQAIDRAHRIGQTRPVSVTRVTIKDTVEDRMLFLQEEKRRMVASAYGEDHGGSSATRLTVDDLKFPIFPILKPNQKILLKLIKLETTKILLFSASSPLTTKKISIDDEKEEIAGDSSSNFFVLFVFSNGAFNDLVLVYSCVLLVETELKGWQKTLHKIFVGIEANPMMFTKKLMFLRGQVDPLVFIKKLFRAKIYAVLYRIDYGHEENPQGIRKPNSHFLRFRFKIDMSEGSWYKKIIGALKTIQGVPFTIDAPRQKPPPKKVEAKISDGTETQPKKDTAPPPPEISTSTKHQAKNKKPRGFKKNLLSMSHVVMRT</sequence>
<dbReference type="InterPro" id="IPR038718">
    <property type="entry name" value="SNF2-like_sf"/>
</dbReference>
<feature type="domain" description="Helicase C-terminal" evidence="6">
    <location>
        <begin position="513"/>
        <end position="683"/>
    </location>
</feature>
<dbReference type="SMART" id="SM00487">
    <property type="entry name" value="DEXDc"/>
    <property type="match status" value="1"/>
</dbReference>
<organism evidence="7">
    <name type="scientific">Brassica napus</name>
    <name type="common">Rape</name>
    <dbReference type="NCBI Taxonomy" id="3708"/>
    <lineage>
        <taxon>Eukaryota</taxon>
        <taxon>Viridiplantae</taxon>
        <taxon>Streptophyta</taxon>
        <taxon>Embryophyta</taxon>
        <taxon>Tracheophyta</taxon>
        <taxon>Spermatophyta</taxon>
        <taxon>Magnoliopsida</taxon>
        <taxon>eudicotyledons</taxon>
        <taxon>Gunneridae</taxon>
        <taxon>Pentapetalae</taxon>
        <taxon>rosids</taxon>
        <taxon>malvids</taxon>
        <taxon>Brassicales</taxon>
        <taxon>Brassicaceae</taxon>
        <taxon>Brassiceae</taxon>
        <taxon>Brassica</taxon>
    </lineage>
</organism>
<dbReference type="InterPro" id="IPR000330">
    <property type="entry name" value="SNF2_N"/>
</dbReference>
<dbReference type="InterPro" id="IPR049730">
    <property type="entry name" value="SNF2/RAD54-like_C"/>
</dbReference>
<dbReference type="Pfam" id="PF00271">
    <property type="entry name" value="Helicase_C"/>
    <property type="match status" value="1"/>
</dbReference>
<name>A0A816RWA6_BRANA</name>
<evidence type="ECO:0000256" key="4">
    <source>
        <dbReference type="SAM" id="MobiDB-lite"/>
    </source>
</evidence>
<dbReference type="InterPro" id="IPR027417">
    <property type="entry name" value="P-loop_NTPase"/>
</dbReference>
<feature type="compositionally biased region" description="Acidic residues" evidence="4">
    <location>
        <begin position="194"/>
        <end position="205"/>
    </location>
</feature>
<feature type="compositionally biased region" description="Polar residues" evidence="4">
    <location>
        <begin position="45"/>
        <end position="62"/>
    </location>
</feature>
<keyword evidence="1" id="KW-0547">Nucleotide-binding</keyword>
<dbReference type="GO" id="GO:0005524">
    <property type="term" value="F:ATP binding"/>
    <property type="evidence" value="ECO:0007669"/>
    <property type="project" value="UniProtKB-KW"/>
</dbReference>
<dbReference type="InterPro" id="IPR050628">
    <property type="entry name" value="SNF2_RAD54_helicase_TF"/>
</dbReference>
<feature type="region of interest" description="Disordered" evidence="4">
    <location>
        <begin position="869"/>
        <end position="926"/>
    </location>
</feature>
<evidence type="ECO:0000256" key="3">
    <source>
        <dbReference type="ARBA" id="ARBA00022840"/>
    </source>
</evidence>
<dbReference type="InterPro" id="IPR001650">
    <property type="entry name" value="Helicase_C-like"/>
</dbReference>
<feature type="compositionally biased region" description="Low complexity" evidence="4">
    <location>
        <begin position="9"/>
        <end position="25"/>
    </location>
</feature>
<evidence type="ECO:0000313" key="7">
    <source>
        <dbReference type="EMBL" id="CAF2077518.1"/>
    </source>
</evidence>
<accession>A0A816RWA6</accession>
<evidence type="ECO:0000256" key="2">
    <source>
        <dbReference type="ARBA" id="ARBA00022801"/>
    </source>
</evidence>
<dbReference type="Gene3D" id="3.40.50.300">
    <property type="entry name" value="P-loop containing nucleotide triphosphate hydrolases"/>
    <property type="match status" value="1"/>
</dbReference>
<dbReference type="FunFam" id="3.40.50.10810:FF:000071">
    <property type="entry name" value="SNF2 domain-containing protein / helicase domain-containing protein / zinc finger protein-like protein"/>
    <property type="match status" value="1"/>
</dbReference>
<feature type="region of interest" description="Disordered" evidence="4">
    <location>
        <begin position="1"/>
        <end position="100"/>
    </location>
</feature>
<dbReference type="AlphaFoldDB" id="A0A816RWA6"/>
<dbReference type="SUPFAM" id="SSF52540">
    <property type="entry name" value="P-loop containing nucleoside triphosphate hydrolases"/>
    <property type="match status" value="2"/>
</dbReference>
<dbReference type="CDD" id="cd18793">
    <property type="entry name" value="SF2_C_SNF"/>
    <property type="match status" value="1"/>
</dbReference>
<evidence type="ECO:0000256" key="1">
    <source>
        <dbReference type="ARBA" id="ARBA00022741"/>
    </source>
</evidence>
<protein>
    <submittedName>
        <fullName evidence="7">(rape) hypothetical protein</fullName>
    </submittedName>
</protein>
<dbReference type="PANTHER" id="PTHR45626:SF34">
    <property type="entry name" value="HELICASE-LIKE TRANSCRIPTION FACTOR CHR27"/>
    <property type="match status" value="1"/>
</dbReference>
<dbReference type="PROSITE" id="PS51194">
    <property type="entry name" value="HELICASE_CTER"/>
    <property type="match status" value="1"/>
</dbReference>
<dbReference type="Gene3D" id="3.40.50.10810">
    <property type="entry name" value="Tandem AAA-ATPase domain"/>
    <property type="match status" value="2"/>
</dbReference>
<feature type="compositionally biased region" description="Low complexity" evidence="4">
    <location>
        <begin position="35"/>
        <end position="44"/>
    </location>
</feature>
<keyword evidence="2" id="KW-0378">Hydrolase</keyword>
<feature type="region of interest" description="Disordered" evidence="4">
    <location>
        <begin position="190"/>
        <end position="227"/>
    </location>
</feature>
<dbReference type="GO" id="GO:0016787">
    <property type="term" value="F:hydrolase activity"/>
    <property type="evidence" value="ECO:0007669"/>
    <property type="project" value="UniProtKB-KW"/>
</dbReference>
<feature type="region of interest" description="Disordered" evidence="4">
    <location>
        <begin position="306"/>
        <end position="327"/>
    </location>
</feature>
<feature type="compositionally biased region" description="Basic and acidic residues" evidence="4">
    <location>
        <begin position="880"/>
        <end position="898"/>
    </location>
</feature>
<dbReference type="PROSITE" id="PS51192">
    <property type="entry name" value="HELICASE_ATP_BIND_1"/>
    <property type="match status" value="1"/>
</dbReference>
<proteinExistence type="predicted"/>